<sequence length="549" mass="64270">MISLAPFPNGEVYLTPSVTQALYARCSHVLSGGVITWSALRAWLDSQCWMRLVKRVERPEADTLELCGFYRIVKHHRTQVVTFERKTLQITEDMTPEWSWKRSTIVLNVTLQSCSVSSYDHFENVLTQALDALLKDMVKQGISKVEVKNPHASKRRTIPKNDPPMNFDVRQRSLLWVDIESRWGRAQLIKRLTGQFFILGTVGAFKSLYKHLWAFVDKPVLSLYLKIHQCSLSATPFREVHALASQKLDVERFQLHALWLPWLSRLDSKHYHHPELFSYAYLLPHLPDGVTKNMVRKINQQPRRLQCWLIEHLNHASLVVPMLAVLQAYPSSIIIEILNYVIRKDFMLNKTLIQVVQRWAHYFLPMAGRVKVRKQQYQWYRSINQFQDVLGWIASEQVVLHKNQTRHSLVLQHERWIARLNAENQAQEEAQKEMLDAITWAPCERECSLSEVEIEEVISGHRLRREGREMEHCVFSYLEDCVQGRYRVFSLKRGEGQDEERATLGLYQDAITWQCQYDQLRGAQNELSSREMEQVAKQLIQQINAQGMR</sequence>
<name>A0ABX5D4B8_9VIBR</name>
<dbReference type="Pfam" id="PF14284">
    <property type="entry name" value="PcfJ"/>
    <property type="match status" value="1"/>
</dbReference>
<dbReference type="RefSeq" id="WP_096444423.1">
    <property type="nucleotide sequence ID" value="NZ_NWTN01000048.1"/>
</dbReference>
<reference evidence="1 2" key="1">
    <citation type="submission" date="2018-03" db="EMBL/GenBank/DDBJ databases">
        <title>Genetic Diversity and Phenotypic Plasticity of AHL Mediated Quorum Sensing in Environmental Strains of Vibrio mediterranei.</title>
        <authorList>
            <person name="Lantoine F."/>
            <person name="Vouve F."/>
        </authorList>
    </citation>
    <scope>NUCLEOTIDE SEQUENCE [LARGE SCALE GENOMIC DNA]</scope>
    <source>
        <strain evidence="1 2">17LN0615E</strain>
    </source>
</reference>
<dbReference type="EMBL" id="NWTN01000048">
    <property type="protein sequence ID" value="PRQ64524.1"/>
    <property type="molecule type" value="Genomic_DNA"/>
</dbReference>
<organism evidence="1 2">
    <name type="scientific">Vibrio mediterranei</name>
    <dbReference type="NCBI Taxonomy" id="689"/>
    <lineage>
        <taxon>Bacteria</taxon>
        <taxon>Pseudomonadati</taxon>
        <taxon>Pseudomonadota</taxon>
        <taxon>Gammaproteobacteria</taxon>
        <taxon>Vibrionales</taxon>
        <taxon>Vibrionaceae</taxon>
        <taxon>Vibrio</taxon>
    </lineage>
</organism>
<evidence type="ECO:0000313" key="2">
    <source>
        <dbReference type="Proteomes" id="UP000238163"/>
    </source>
</evidence>
<comment type="caution">
    <text evidence="1">The sequence shown here is derived from an EMBL/GenBank/DDBJ whole genome shotgun (WGS) entry which is preliminary data.</text>
</comment>
<accession>A0ABX5D4B8</accession>
<evidence type="ECO:0000313" key="1">
    <source>
        <dbReference type="EMBL" id="PRQ64524.1"/>
    </source>
</evidence>
<proteinExistence type="predicted"/>
<dbReference type="Proteomes" id="UP000238163">
    <property type="component" value="Unassembled WGS sequence"/>
</dbReference>
<keyword evidence="2" id="KW-1185">Reference proteome</keyword>
<dbReference type="InterPro" id="IPR025586">
    <property type="entry name" value="PcfJ"/>
</dbReference>
<protein>
    <submittedName>
        <fullName evidence="1">Uncharacterized protein</fullName>
    </submittedName>
</protein>
<gene>
    <name evidence="1" type="ORF">COR51_27095</name>
</gene>